<dbReference type="InterPro" id="IPR002772">
    <property type="entry name" value="Glyco_hydro_3_C"/>
</dbReference>
<dbReference type="Pfam" id="PF00933">
    <property type="entry name" value="Glyco_hydro_3"/>
    <property type="match status" value="1"/>
</dbReference>
<proteinExistence type="inferred from homology"/>
<organism evidence="7 8">
    <name type="scientific">Mucilaginibacter arboris</name>
    <dbReference type="NCBI Taxonomy" id="2682090"/>
    <lineage>
        <taxon>Bacteria</taxon>
        <taxon>Pseudomonadati</taxon>
        <taxon>Bacteroidota</taxon>
        <taxon>Sphingobacteriia</taxon>
        <taxon>Sphingobacteriales</taxon>
        <taxon>Sphingobacteriaceae</taxon>
        <taxon>Mucilaginibacter</taxon>
    </lineage>
</organism>
<accession>A0A7K1SZS1</accession>
<dbReference type="InterPro" id="IPR050288">
    <property type="entry name" value="Cellulose_deg_GH3"/>
</dbReference>
<evidence type="ECO:0000256" key="5">
    <source>
        <dbReference type="SAM" id="SignalP"/>
    </source>
</evidence>
<keyword evidence="2 4" id="KW-0378">Hydrolase</keyword>
<dbReference type="InterPro" id="IPR001764">
    <property type="entry name" value="Glyco_hydro_3_N"/>
</dbReference>
<dbReference type="InterPro" id="IPR036962">
    <property type="entry name" value="Glyco_hydro_3_N_sf"/>
</dbReference>
<dbReference type="Pfam" id="PF01915">
    <property type="entry name" value="Glyco_hydro_3_C"/>
    <property type="match status" value="1"/>
</dbReference>
<dbReference type="RefSeq" id="WP_157568428.1">
    <property type="nucleotide sequence ID" value="NZ_WPIK01000014.1"/>
</dbReference>
<sequence length="799" mass="87109">MSFFKRYAVVLFAVLITGALDVEAQSAIVPQLGKSTVKEVIAAMTLEEKATLLVGTGRAPRPKPAPGAKPGVSNGFVPAPPMIGQTEVKVPGAAGNTAAIPRLGIPSMVLSDGPAGVRISPIRNRDSSVTYYATAFPVGTLLASTWDPAVVNAVGKAFGNEVKEYGVDILLAPGVNIHRNPLNGRNFEYYSEDPLVAGTMAGAIINGIQSNGVGTSIKHFIANNQETSRNFVNSIVSERALRELYLKVFRIAIASSNPWTVMSSYNKLNGTYTAQRYDLLTTVLRNEWNFKGFVMTDWGGGYDWIAEMNAGNDLIMPGRPDQIETLVNAVKHDSLNVKVLDQNVEHMLNIILKSPAFSKYPYSNKPDLKAHAEVSRKAATEGMILLKNQDSALPISKSVKTVAAFGNASYNTIAGGTGSGDVNKAYTISVYQGLANAGYVPNESLKNSYTKFFQDTRAHQMQQFQQQQQTQQPNSQRRFFGGLVPEMAVSDSLINETAKKADLAIITIGRNAGEGSDRKLETNYNLTSEEKQQFKKIADVFHAKGKKVIAVLNIGGVIDMNEWQDYANAILLSWQPGQEAGNAIADVLSGKVNPSGKLATTFPVKYADVPSAKNFPGTPVDKPEQVIYQEGIYVGYRYYDSFNVKPMYEFGYGLSYTNFAISNLKINSPLFNGMITATVNIKNTGKIAGKEVVQIYVSAPTKTIEKPMQELKTFGKTRLLQPGESQTLTFTLHAADLASYHTDSSEWITDAGKYVLKAGVSSRDIKQTTSFSIPKTIRVEKVHKVLQPEVRIEEFKVGK</sequence>
<dbReference type="Gene3D" id="3.40.50.1700">
    <property type="entry name" value="Glycoside hydrolase family 3 C-terminal domain"/>
    <property type="match status" value="1"/>
</dbReference>
<dbReference type="EMBL" id="WPIK01000014">
    <property type="protein sequence ID" value="MVN22809.1"/>
    <property type="molecule type" value="Genomic_DNA"/>
</dbReference>
<evidence type="ECO:0000313" key="7">
    <source>
        <dbReference type="EMBL" id="MVN22809.1"/>
    </source>
</evidence>
<reference evidence="7 8" key="1">
    <citation type="submission" date="2019-12" db="EMBL/GenBank/DDBJ databases">
        <title>Mucilaginibacter sp. HMF7410 genome sequencing and assembly.</title>
        <authorList>
            <person name="Kang H."/>
            <person name="Cha I."/>
            <person name="Kim H."/>
            <person name="Joh K."/>
        </authorList>
    </citation>
    <scope>NUCLEOTIDE SEQUENCE [LARGE SCALE GENOMIC DNA]</scope>
    <source>
        <strain evidence="7 8">HMF7410</strain>
    </source>
</reference>
<dbReference type="PANTHER" id="PTHR42715:SF10">
    <property type="entry name" value="BETA-GLUCOSIDASE"/>
    <property type="match status" value="1"/>
</dbReference>
<keyword evidence="5" id="KW-0732">Signal</keyword>
<evidence type="ECO:0000259" key="6">
    <source>
        <dbReference type="SMART" id="SM01217"/>
    </source>
</evidence>
<keyword evidence="4" id="KW-0326">Glycosidase</keyword>
<feature type="chain" id="PRO_5029811714" evidence="5">
    <location>
        <begin position="25"/>
        <end position="799"/>
    </location>
</feature>
<dbReference type="PANTHER" id="PTHR42715">
    <property type="entry name" value="BETA-GLUCOSIDASE"/>
    <property type="match status" value="1"/>
</dbReference>
<evidence type="ECO:0000256" key="2">
    <source>
        <dbReference type="ARBA" id="ARBA00022801"/>
    </source>
</evidence>
<protein>
    <submittedName>
        <fullName evidence="7">Beta-glucosidase</fullName>
    </submittedName>
</protein>
<dbReference type="GO" id="GO:0005975">
    <property type="term" value="P:carbohydrate metabolic process"/>
    <property type="evidence" value="ECO:0007669"/>
    <property type="project" value="InterPro"/>
</dbReference>
<keyword evidence="3" id="KW-0119">Carbohydrate metabolism</keyword>
<dbReference type="InterPro" id="IPR019800">
    <property type="entry name" value="Glyco_hydro_3_AS"/>
</dbReference>
<evidence type="ECO:0000313" key="8">
    <source>
        <dbReference type="Proteomes" id="UP000462014"/>
    </source>
</evidence>
<dbReference type="Gene3D" id="2.60.40.10">
    <property type="entry name" value="Immunoglobulins"/>
    <property type="match status" value="1"/>
</dbReference>
<feature type="domain" description="Fibronectin type III-like" evidence="6">
    <location>
        <begin position="691"/>
        <end position="762"/>
    </location>
</feature>
<dbReference type="Gene3D" id="3.20.20.300">
    <property type="entry name" value="Glycoside hydrolase, family 3, N-terminal domain"/>
    <property type="match status" value="1"/>
</dbReference>
<dbReference type="AlphaFoldDB" id="A0A7K1SZS1"/>
<dbReference type="SUPFAM" id="SSF52279">
    <property type="entry name" value="Beta-D-glucan exohydrolase, C-terminal domain"/>
    <property type="match status" value="1"/>
</dbReference>
<dbReference type="InterPro" id="IPR017853">
    <property type="entry name" value="GH"/>
</dbReference>
<feature type="signal peptide" evidence="5">
    <location>
        <begin position="1"/>
        <end position="24"/>
    </location>
</feature>
<dbReference type="Pfam" id="PF14310">
    <property type="entry name" value="Fn3-like"/>
    <property type="match status" value="1"/>
</dbReference>
<evidence type="ECO:0000256" key="4">
    <source>
        <dbReference type="RuleBase" id="RU361161"/>
    </source>
</evidence>
<dbReference type="InterPro" id="IPR026891">
    <property type="entry name" value="Fn3-like"/>
</dbReference>
<name>A0A7K1SZS1_9SPHI</name>
<comment type="similarity">
    <text evidence="1 4">Belongs to the glycosyl hydrolase 3 family.</text>
</comment>
<evidence type="ECO:0000256" key="1">
    <source>
        <dbReference type="ARBA" id="ARBA00005336"/>
    </source>
</evidence>
<dbReference type="InterPro" id="IPR036881">
    <property type="entry name" value="Glyco_hydro_3_C_sf"/>
</dbReference>
<dbReference type="InterPro" id="IPR013783">
    <property type="entry name" value="Ig-like_fold"/>
</dbReference>
<gene>
    <name evidence="7" type="ORF">GO621_14875</name>
</gene>
<dbReference type="SUPFAM" id="SSF51445">
    <property type="entry name" value="(Trans)glycosidases"/>
    <property type="match status" value="1"/>
</dbReference>
<dbReference type="PRINTS" id="PR00133">
    <property type="entry name" value="GLHYDRLASE3"/>
</dbReference>
<dbReference type="GO" id="GO:0008422">
    <property type="term" value="F:beta-glucosidase activity"/>
    <property type="evidence" value="ECO:0007669"/>
    <property type="project" value="UniProtKB-ARBA"/>
</dbReference>
<keyword evidence="8" id="KW-1185">Reference proteome</keyword>
<dbReference type="SMART" id="SM01217">
    <property type="entry name" value="Fn3_like"/>
    <property type="match status" value="1"/>
</dbReference>
<dbReference type="Proteomes" id="UP000462014">
    <property type="component" value="Unassembled WGS sequence"/>
</dbReference>
<comment type="caution">
    <text evidence="7">The sequence shown here is derived from an EMBL/GenBank/DDBJ whole genome shotgun (WGS) entry which is preliminary data.</text>
</comment>
<evidence type="ECO:0000256" key="3">
    <source>
        <dbReference type="ARBA" id="ARBA00023277"/>
    </source>
</evidence>
<dbReference type="PROSITE" id="PS00775">
    <property type="entry name" value="GLYCOSYL_HYDROL_F3"/>
    <property type="match status" value="1"/>
</dbReference>
<dbReference type="FunFam" id="2.60.40.10:FF:000495">
    <property type="entry name" value="Periplasmic beta-glucosidase"/>
    <property type="match status" value="1"/>
</dbReference>